<evidence type="ECO:0000313" key="1">
    <source>
        <dbReference type="EMBL" id="TDF72455.1"/>
    </source>
</evidence>
<feature type="non-terminal residue" evidence="1">
    <location>
        <position position="594"/>
    </location>
</feature>
<keyword evidence="1" id="KW-0067">ATP-binding</keyword>
<evidence type="ECO:0000313" key="2">
    <source>
        <dbReference type="Proteomes" id="UP000294588"/>
    </source>
</evidence>
<comment type="caution">
    <text evidence="1">The sequence shown here is derived from an EMBL/GenBank/DDBJ whole genome shotgun (WGS) entry which is preliminary data.</text>
</comment>
<keyword evidence="1" id="KW-0547">Nucleotide-binding</keyword>
<protein>
    <submittedName>
        <fullName evidence="1">ABC transporter ATP-binding protein</fullName>
    </submittedName>
</protein>
<name>A0AC61QHL5_9BACT</name>
<reference evidence="1" key="1">
    <citation type="submission" date="2019-03" db="EMBL/GenBank/DDBJ databases">
        <title>Candidatus Syntrophosphaera thermopropionivorans: a novel player in syntrophic propionate oxidation during anaerobic digestion.</title>
        <authorList>
            <person name="Dyksma S."/>
        </authorList>
    </citation>
    <scope>NUCLEOTIDE SEQUENCE</scope>
    <source>
        <strain evidence="1">W5</strain>
    </source>
</reference>
<proteinExistence type="predicted"/>
<sequence>MDKSTNTKGNWKDLKKIYGIMFRYWPVLVTGLIAMLLYALFSGISITFVIPLFDYVFNPNKPAALYTTMGQFFEAIGSAWSSFMSEIGGIFAIKGLSDLAPFWESLKQIMLQTSSLSLLYAICLFVVITMVLKNVFYYIQRVLFVDLRGNTIRDVRNLMFSRYMRQSLEFFNQNRVGDALVRMVNDVEIVSEQFIRSLLEGIRDVVTILVYMRIALLMNSQLFLYSIIVLPAFSLSIGFLGKKIKKYSRRIQAQLSSMFSTVEEALNSMKIVKAFRREESEYKIFSQINKRHLKLWKKAQRYSALNVPLSEMTTLFTGVIVIVIGGRMILAPGSTFSLGDFTAFLFAMFSMLHPLNSLTQIYTDVKKALVSLGRISTVLNTESSVQEAEDAVEKKDFNSEIVFDNVSFSYKGSKPVLHNVSLTIHKGEKIAFVGASGGGKTTLANLFNRMYDVNEGAILIDGIDIRKIKISDLRRLFGVVTQESVLFTRSVRENIAYGSLDEVSDEQIRKAAQVAHAEEFILNFPNQYDEILQTKGANLSGGQKQRLCIARAIVGDPPILIFDEATSALDTESEKLVQEAIDDATQNRTVIMIA</sequence>
<organism evidence="1 2">
    <name type="scientific">Candidatus Syntrophosphaera thermopropionivorans</name>
    <dbReference type="NCBI Taxonomy" id="2593015"/>
    <lineage>
        <taxon>Bacteria</taxon>
        <taxon>Pseudomonadati</taxon>
        <taxon>Candidatus Cloacimonadota</taxon>
        <taxon>Candidatus Cloacimonadia</taxon>
        <taxon>Candidatus Cloacimonadales</taxon>
        <taxon>Candidatus Cloacimonadaceae</taxon>
        <taxon>Candidatus Syntrophosphaera</taxon>
    </lineage>
</organism>
<dbReference type="Proteomes" id="UP000294588">
    <property type="component" value="Unassembled WGS sequence"/>
</dbReference>
<keyword evidence="2" id="KW-1185">Reference proteome</keyword>
<accession>A0AC61QHL5</accession>
<dbReference type="EMBL" id="SMOG01000039">
    <property type="protein sequence ID" value="TDF72455.1"/>
    <property type="molecule type" value="Genomic_DNA"/>
</dbReference>
<gene>
    <name evidence="1" type="ORF">E0946_06990</name>
</gene>